<feature type="region of interest" description="Disordered" evidence="1">
    <location>
        <begin position="501"/>
        <end position="550"/>
    </location>
</feature>
<feature type="compositionally biased region" description="Basic and acidic residues" evidence="1">
    <location>
        <begin position="506"/>
        <end position="523"/>
    </location>
</feature>
<gene>
    <name evidence="3" type="primary">LOC109470860</name>
</gene>
<dbReference type="AlphaFoldDB" id="A0A6P4YM76"/>
<evidence type="ECO:0000313" key="2">
    <source>
        <dbReference type="Proteomes" id="UP000515135"/>
    </source>
</evidence>
<dbReference type="GeneID" id="109470860"/>
<keyword evidence="2" id="KW-1185">Reference proteome</keyword>
<feature type="compositionally biased region" description="Basic and acidic residues" evidence="1">
    <location>
        <begin position="424"/>
        <end position="469"/>
    </location>
</feature>
<feature type="region of interest" description="Disordered" evidence="1">
    <location>
        <begin position="101"/>
        <end position="121"/>
    </location>
</feature>
<evidence type="ECO:0000256" key="1">
    <source>
        <dbReference type="SAM" id="MobiDB-lite"/>
    </source>
</evidence>
<feature type="compositionally biased region" description="Polar residues" evidence="1">
    <location>
        <begin position="102"/>
        <end position="113"/>
    </location>
</feature>
<proteinExistence type="predicted"/>
<dbReference type="OrthoDB" id="6137781at2759"/>
<evidence type="ECO:0000313" key="3">
    <source>
        <dbReference type="RefSeq" id="XP_019625503.1"/>
    </source>
</evidence>
<dbReference type="KEGG" id="bbel:109470860"/>
<reference evidence="3" key="1">
    <citation type="submission" date="2025-08" db="UniProtKB">
        <authorList>
            <consortium name="RefSeq"/>
        </authorList>
    </citation>
    <scope>IDENTIFICATION</scope>
    <source>
        <tissue evidence="3">Gonad</tissue>
    </source>
</reference>
<feature type="region of interest" description="Disordered" evidence="1">
    <location>
        <begin position="393"/>
        <end position="469"/>
    </location>
</feature>
<protein>
    <submittedName>
        <fullName evidence="3">Uncharacterized protein LOC109470860</fullName>
    </submittedName>
</protein>
<accession>A0A6P4YM76</accession>
<organism evidence="2 3">
    <name type="scientific">Branchiostoma belcheri</name>
    <name type="common">Amphioxus</name>
    <dbReference type="NCBI Taxonomy" id="7741"/>
    <lineage>
        <taxon>Eukaryota</taxon>
        <taxon>Metazoa</taxon>
        <taxon>Chordata</taxon>
        <taxon>Cephalochordata</taxon>
        <taxon>Leptocardii</taxon>
        <taxon>Amphioxiformes</taxon>
        <taxon>Branchiostomatidae</taxon>
        <taxon>Branchiostoma</taxon>
    </lineage>
</organism>
<dbReference type="RefSeq" id="XP_019625503.1">
    <property type="nucleotide sequence ID" value="XM_019769944.1"/>
</dbReference>
<sequence length="657" mass="73485">MSEVRAPISHMKMAKWFFRKEADKILLADEKGKDMGTILDVTEHNSPGHMMIKLVVGPVWSVPLRGFQQDENAFCEPFASCKDSRSAFLQAWKRYAGRTVAENRSSNGGTSSPKESEGDNDVIKRHLVGEYMIPVAKMVAPSWKRLCRHPDLGHVDTLAARFKSCPDRPYTILAVHVHGLAPEMFNRRNLHQYSYEVIGGNHTRLALQKLHSEDPDEAKYTTHMARVYCDLPDSLAKKIGMEHNNIHFSLPSTVADNLFSFRAAAYAEAGYTDEAHLTTVEPPCTKEKESQWKDGLCTMLGIVGTETTSKRKKLTNLYGVEIRLAMSPCKVWNKLTEFVKKWQEGGIKKQPKQGRQLKACHLRFLDKRNDDNKIAVLQQLIDGELEYGFDKKKTQEKDQPGKAGVKAPVAGPSNAQDTGEPLNGEEKESHGVELRGKDEDLKAERATNRKLKEEIKKLQKGKSAAEEKLKAVEAALEEEKAKSQVLEKSLQDEQEVSRGLLFSLEQAKDNDGSARPSKIDPGRNKRQGGTDVGDGGDANQAPRAKSRRIASMKEDPLYTVGEFVVVSGKAKSGEDVEPWFGKVIADDPAKKRLTVRWYDNVNGIYVRELHKGSDSPLEDDIIEYKKIVATVNMSKDMTLSVEDMCKALNAVKPQVKQ</sequence>
<dbReference type="Proteomes" id="UP000515135">
    <property type="component" value="Unplaced"/>
</dbReference>
<name>A0A6P4YM76_BRABE</name>